<dbReference type="InterPro" id="IPR040458">
    <property type="entry name" value="Vid27"/>
</dbReference>
<gene>
    <name evidence="3" type="ORF">ADUPG1_012636</name>
</gene>
<feature type="region of interest" description="Disordered" evidence="1">
    <location>
        <begin position="172"/>
        <end position="203"/>
    </location>
</feature>
<reference evidence="3" key="1">
    <citation type="submission" date="2022-03" db="EMBL/GenBank/DDBJ databases">
        <title>Draft genome sequence of Aduncisulcus paluster, a free-living microaerophilic Fornicata.</title>
        <authorList>
            <person name="Yuyama I."/>
            <person name="Kume K."/>
            <person name="Tamura T."/>
            <person name="Inagaki Y."/>
            <person name="Hashimoto T."/>
        </authorList>
    </citation>
    <scope>NUCLEOTIDE SEQUENCE</scope>
    <source>
        <strain evidence="3">NY0171</strain>
    </source>
</reference>
<dbReference type="EMBL" id="BQXS01012505">
    <property type="protein sequence ID" value="GKT24121.1"/>
    <property type="molecule type" value="Genomic_DNA"/>
</dbReference>
<evidence type="ECO:0000259" key="2">
    <source>
        <dbReference type="Pfam" id="PF08553"/>
    </source>
</evidence>
<organism evidence="3 4">
    <name type="scientific">Aduncisulcus paluster</name>
    <dbReference type="NCBI Taxonomy" id="2918883"/>
    <lineage>
        <taxon>Eukaryota</taxon>
        <taxon>Metamonada</taxon>
        <taxon>Carpediemonas-like organisms</taxon>
        <taxon>Aduncisulcus</taxon>
    </lineage>
</organism>
<dbReference type="Gene3D" id="2.130.10.10">
    <property type="entry name" value="YVTN repeat-like/Quinoprotein amine dehydrogenase"/>
    <property type="match status" value="1"/>
</dbReference>
<feature type="domain" description="Vacuolar import/degradation Vid27 C-terminal" evidence="2">
    <location>
        <begin position="319"/>
        <end position="603"/>
    </location>
</feature>
<evidence type="ECO:0000256" key="1">
    <source>
        <dbReference type="SAM" id="MobiDB-lite"/>
    </source>
</evidence>
<keyword evidence="4" id="KW-1185">Reference proteome</keyword>
<evidence type="ECO:0000313" key="3">
    <source>
        <dbReference type="EMBL" id="GKT24121.1"/>
    </source>
</evidence>
<dbReference type="InterPro" id="IPR015943">
    <property type="entry name" value="WD40/YVTN_repeat-like_dom_sf"/>
</dbReference>
<protein>
    <submittedName>
        <fullName evidence="3">Vacuolar import/degradation Vid27 like protein</fullName>
    </submittedName>
</protein>
<dbReference type="Proteomes" id="UP001057375">
    <property type="component" value="Unassembled WGS sequence"/>
</dbReference>
<dbReference type="PANTHER" id="PTHR31913">
    <property type="entry name" value="VACUOLAR IMPORT AND DEGRADATION PROTEIN 27"/>
    <property type="match status" value="1"/>
</dbReference>
<dbReference type="PANTHER" id="PTHR31913:SF0">
    <property type="entry name" value="VACUOLAR IMPORT AND DEGRADATION PROTEIN 27"/>
    <property type="match status" value="1"/>
</dbReference>
<proteinExistence type="predicted"/>
<dbReference type="InterPro" id="IPR011047">
    <property type="entry name" value="Quinoprotein_ADH-like_sf"/>
</dbReference>
<accession>A0ABQ5K050</accession>
<comment type="caution">
    <text evidence="3">The sequence shown here is derived from an EMBL/GenBank/DDBJ whole genome shotgun (WGS) entry which is preliminary data.</text>
</comment>
<dbReference type="SUPFAM" id="SSF50998">
    <property type="entry name" value="Quinoprotein alcohol dehydrogenase-like"/>
    <property type="match status" value="1"/>
</dbReference>
<dbReference type="InterPro" id="IPR013863">
    <property type="entry name" value="VID27_C"/>
</dbReference>
<dbReference type="Pfam" id="PF08553">
    <property type="entry name" value="VID27"/>
    <property type="match status" value="1"/>
</dbReference>
<feature type="compositionally biased region" description="Acidic residues" evidence="1">
    <location>
        <begin position="174"/>
        <end position="195"/>
    </location>
</feature>
<name>A0ABQ5K050_9EUKA</name>
<sequence length="608" mass="67693">MVPEKPENLWVVLTNKAPKTIISTTCTLSLKTEQDNPDSPEFIKFDTVTFQILDFTPSFLLSTGITPFFLHISGPKAKSLMVPCVKDLKPAAILDPSKNEYIMELSFPLSRDFSKITKIQLEMTSENELTIFATNLKNCVKEGAKKLGLKASSLTVKRCPMLVKCEGNVVFQPDSDEYEEEEEEEEDEEEEEEEEEHMRSGDKGYIDQECYADFSSGHSDVKEEEEEYYGIGSSQQKGIRGQSSPLHPRLLTDRAIEARGRAVAAGEGFTGASYGFELVYAPFQRDGQTVMKAHKAAYHLEEKPSTDTDMVLDSLLDLHIEPTSMAVQGHDSCVLLHGDSSGAASNVFELDVNKQAVVRTYEAKSRGRSLPIKSISNFSNDLRSTSESHSLFYGIGDHAMFTMDKRLADPMTRKSLKEFATISFTAIATSSDGHIVTGDKDGSVRFYSKTGTNALTKIDHPLGQPIISLSVSADNRYVCATCRSMILFIHTEGLSGKNAFSNRLLNDDKQNSVILRLKSSDMAKIKTDYSSFFLPASFSYSHKGGECIISGICDYTVKWNVKEIIKKKMDVPYTLRHKKENLVATGQLVGGERVRIDVFKQDMELSDE</sequence>
<evidence type="ECO:0000313" key="4">
    <source>
        <dbReference type="Proteomes" id="UP001057375"/>
    </source>
</evidence>